<keyword evidence="3" id="KW-1185">Reference proteome</keyword>
<comment type="caution">
    <text evidence="2">The sequence shown here is derived from an EMBL/GenBank/DDBJ whole genome shotgun (WGS) entry which is preliminary data.</text>
</comment>
<evidence type="ECO:0000313" key="2">
    <source>
        <dbReference type="EMBL" id="KAJ1109854.1"/>
    </source>
</evidence>
<dbReference type="AlphaFoldDB" id="A0AAV7N3N4"/>
<name>A0AAV7N3N4_PLEWA</name>
<dbReference type="Proteomes" id="UP001066276">
    <property type="component" value="Chromosome 9"/>
</dbReference>
<accession>A0AAV7N3N4</accession>
<sequence length="91" mass="10746">MEILEWRLRVRKWKVRLEVDERRWLDRVKRASFMGRYLLGLGWMSCFVTLVLNKKDVLLSAVERLVITLATSGRSGRYSSTLIEVFMALLL</sequence>
<keyword evidence="1" id="KW-1133">Transmembrane helix</keyword>
<dbReference type="EMBL" id="JANPWB010000013">
    <property type="protein sequence ID" value="KAJ1109854.1"/>
    <property type="molecule type" value="Genomic_DNA"/>
</dbReference>
<protein>
    <submittedName>
        <fullName evidence="2">Uncharacterized protein</fullName>
    </submittedName>
</protein>
<keyword evidence="1" id="KW-0472">Membrane</keyword>
<feature type="transmembrane region" description="Helical" evidence="1">
    <location>
        <begin position="33"/>
        <end position="52"/>
    </location>
</feature>
<gene>
    <name evidence="2" type="ORF">NDU88_007211</name>
</gene>
<reference evidence="2" key="1">
    <citation type="journal article" date="2022" name="bioRxiv">
        <title>Sequencing and chromosome-scale assembly of the giantPleurodeles waltlgenome.</title>
        <authorList>
            <person name="Brown T."/>
            <person name="Elewa A."/>
            <person name="Iarovenko S."/>
            <person name="Subramanian E."/>
            <person name="Araus A.J."/>
            <person name="Petzold A."/>
            <person name="Susuki M."/>
            <person name="Suzuki K.-i.T."/>
            <person name="Hayashi T."/>
            <person name="Toyoda A."/>
            <person name="Oliveira C."/>
            <person name="Osipova E."/>
            <person name="Leigh N.D."/>
            <person name="Simon A."/>
            <person name="Yun M.H."/>
        </authorList>
    </citation>
    <scope>NUCLEOTIDE SEQUENCE</scope>
    <source>
        <strain evidence="2">20211129_DDA</strain>
        <tissue evidence="2">Liver</tissue>
    </source>
</reference>
<organism evidence="2 3">
    <name type="scientific">Pleurodeles waltl</name>
    <name type="common">Iberian ribbed newt</name>
    <dbReference type="NCBI Taxonomy" id="8319"/>
    <lineage>
        <taxon>Eukaryota</taxon>
        <taxon>Metazoa</taxon>
        <taxon>Chordata</taxon>
        <taxon>Craniata</taxon>
        <taxon>Vertebrata</taxon>
        <taxon>Euteleostomi</taxon>
        <taxon>Amphibia</taxon>
        <taxon>Batrachia</taxon>
        <taxon>Caudata</taxon>
        <taxon>Salamandroidea</taxon>
        <taxon>Salamandridae</taxon>
        <taxon>Pleurodelinae</taxon>
        <taxon>Pleurodeles</taxon>
    </lineage>
</organism>
<proteinExistence type="predicted"/>
<keyword evidence="1" id="KW-0812">Transmembrane</keyword>
<evidence type="ECO:0000313" key="3">
    <source>
        <dbReference type="Proteomes" id="UP001066276"/>
    </source>
</evidence>
<evidence type="ECO:0000256" key="1">
    <source>
        <dbReference type="SAM" id="Phobius"/>
    </source>
</evidence>